<comment type="caution">
    <text evidence="3">The sequence shown here is derived from an EMBL/GenBank/DDBJ whole genome shotgun (WGS) entry which is preliminary data.</text>
</comment>
<dbReference type="Gene3D" id="3.40.50.300">
    <property type="entry name" value="P-loop containing nucleotide triphosphate hydrolases"/>
    <property type="match status" value="2"/>
</dbReference>
<dbReference type="InterPro" id="IPR051162">
    <property type="entry name" value="T4SS_component"/>
</dbReference>
<sequence length="685" mass="77814">MNPEDARSRIQNRSGKTFLGSRKSTLGVERDIEISDEKRLTHVLNLGPTGYGKTQSLAHTALQDGYKGHGLCIVNPKGDLIDEFIAKLPEERWEDIIYINPGQEEVASVNVLEPYTEGMTPVQKENQKEIIVSDLIDLFKRRSENWGDQFGRILEILLRAHIDLNIKNNESNTLVDVYRCVINPDALDDLIDRTDDLVTREQLVRIREDITSYEMGPLRRRLNDFMMNSVIRRFIDGKGSVIDFREAVNQGKIILVDVQKGEVGGTVSEIVGSIVITEVWSAVQSRVTQPVEERQPFYLFIDELQNFVGEESNFVKILSESREYRLGCWLSTQYLEHLPVKMRRSVTNNCRTKICFNPSGSEDEHRIAGMLQGVEKQQLKALGKYRAAVQKPSERSYSSATFFSTYPPWNVDRDHVDQIKKRQTPRTDTDTDIGLTPSLGQGTNAGGKKHAELLEKAKERLEERGLQVNLLYQTEGESKPDGHVHLPNGTAYLEAEHTTLTKPAKVLQNLRRAVNNDVECIFVVEQGNAAKLENIVEDPVNRNGDEHMDEYGTYSYYTTDGDEFTDIEQVLDGEYRIIEVGEDSLAVHEPGESEDEESSIDELREKDRTVLNCIQNGEDDVQKITEATSLENHEVNYCFRKLEKLDLITVEKPEGTVERVIDGQKRVFEAPKQAALTDQGKQLLR</sequence>
<dbReference type="Pfam" id="PF10412">
    <property type="entry name" value="TrwB_AAD_bind"/>
    <property type="match status" value="1"/>
</dbReference>
<dbReference type="EMBL" id="JBHUDI010000001">
    <property type="protein sequence ID" value="MFD1562256.1"/>
    <property type="molecule type" value="Genomic_DNA"/>
</dbReference>
<dbReference type="CDD" id="cd01127">
    <property type="entry name" value="TrwB_TraG_TraD_VirD4"/>
    <property type="match status" value="1"/>
</dbReference>
<evidence type="ECO:0000313" key="3">
    <source>
        <dbReference type="EMBL" id="MFD1562256.1"/>
    </source>
</evidence>
<organism evidence="3 4">
    <name type="scientific">Haloarchaeobius amylolyticus</name>
    <dbReference type="NCBI Taxonomy" id="1198296"/>
    <lineage>
        <taxon>Archaea</taxon>
        <taxon>Methanobacteriati</taxon>
        <taxon>Methanobacteriota</taxon>
        <taxon>Stenosarchaea group</taxon>
        <taxon>Halobacteria</taxon>
        <taxon>Halobacteriales</taxon>
        <taxon>Halorubellaceae</taxon>
        <taxon>Haloarchaeobius</taxon>
    </lineage>
</organism>
<evidence type="ECO:0000256" key="1">
    <source>
        <dbReference type="SAM" id="MobiDB-lite"/>
    </source>
</evidence>
<dbReference type="PANTHER" id="PTHR30121">
    <property type="entry name" value="UNCHARACTERIZED PROTEIN YJGR-RELATED"/>
    <property type="match status" value="1"/>
</dbReference>
<proteinExistence type="predicted"/>
<dbReference type="PANTHER" id="PTHR30121:SF6">
    <property type="entry name" value="SLR6007 PROTEIN"/>
    <property type="match status" value="1"/>
</dbReference>
<dbReference type="InterPro" id="IPR019476">
    <property type="entry name" value="T4SS_TraD_DNA-bd"/>
</dbReference>
<dbReference type="Proteomes" id="UP001597076">
    <property type="component" value="Unassembled WGS sequence"/>
</dbReference>
<dbReference type="AlphaFoldDB" id="A0ABD6BCE5"/>
<dbReference type="RefSeq" id="WP_390283697.1">
    <property type="nucleotide sequence ID" value="NZ_JBHUDI010000001.1"/>
</dbReference>
<feature type="region of interest" description="Disordered" evidence="1">
    <location>
        <begin position="421"/>
        <end position="447"/>
    </location>
</feature>
<reference evidence="3 4" key="1">
    <citation type="journal article" date="2019" name="Int. J. Syst. Evol. Microbiol.">
        <title>The Global Catalogue of Microorganisms (GCM) 10K type strain sequencing project: providing services to taxonomists for standard genome sequencing and annotation.</title>
        <authorList>
            <consortium name="The Broad Institute Genomics Platform"/>
            <consortium name="The Broad Institute Genome Sequencing Center for Infectious Disease"/>
            <person name="Wu L."/>
            <person name="Ma J."/>
        </authorList>
    </citation>
    <scope>NUCLEOTIDE SEQUENCE [LARGE SCALE GENOMIC DNA]</scope>
    <source>
        <strain evidence="3 4">CGMCC 1.12230</strain>
    </source>
</reference>
<gene>
    <name evidence="3" type="ORF">ACFR99_01555</name>
</gene>
<name>A0ABD6BCE5_9EURY</name>
<dbReference type="InterPro" id="IPR027417">
    <property type="entry name" value="P-loop_NTPase"/>
</dbReference>
<keyword evidence="4" id="KW-1185">Reference proteome</keyword>
<feature type="domain" description="Type IV secretion system coupling protein TraD DNA-binding" evidence="2">
    <location>
        <begin position="37"/>
        <end position="373"/>
    </location>
</feature>
<evidence type="ECO:0000259" key="2">
    <source>
        <dbReference type="Pfam" id="PF10412"/>
    </source>
</evidence>
<accession>A0ABD6BCE5</accession>
<protein>
    <submittedName>
        <fullName evidence="3">Type IV secretory system conjugative DNA transfer family protein</fullName>
    </submittedName>
</protein>
<dbReference type="SUPFAM" id="SSF52540">
    <property type="entry name" value="P-loop containing nucleoside triphosphate hydrolases"/>
    <property type="match status" value="1"/>
</dbReference>
<evidence type="ECO:0000313" key="4">
    <source>
        <dbReference type="Proteomes" id="UP001597076"/>
    </source>
</evidence>